<reference evidence="1" key="1">
    <citation type="submission" date="2023-04" db="EMBL/GenBank/DDBJ databases">
        <title>A chromosome-level genome assembly of the parasitoid wasp Eretmocerus hayati.</title>
        <authorList>
            <person name="Zhong Y."/>
            <person name="Liu S."/>
            <person name="Liu Y."/>
        </authorList>
    </citation>
    <scope>NUCLEOTIDE SEQUENCE</scope>
    <source>
        <strain evidence="1">ZJU_SS_LIU_2023</strain>
    </source>
</reference>
<protein>
    <submittedName>
        <fullName evidence="1">Uncharacterized protein</fullName>
    </submittedName>
</protein>
<dbReference type="EMBL" id="CM056742">
    <property type="protein sequence ID" value="KAJ8675660.1"/>
    <property type="molecule type" value="Genomic_DNA"/>
</dbReference>
<accession>A0ACC2P1K1</accession>
<feature type="non-terminal residue" evidence="1">
    <location>
        <position position="163"/>
    </location>
</feature>
<feature type="non-terminal residue" evidence="1">
    <location>
        <position position="1"/>
    </location>
</feature>
<evidence type="ECO:0000313" key="2">
    <source>
        <dbReference type="Proteomes" id="UP001239111"/>
    </source>
</evidence>
<sequence length="163" mass="18730">NETDEWTNRTISFAEKSSYFTHESWEDQCLRLCNDIKQTCLLDSSNEGVKYTRRALKVPAIYLRESLATGIKNNDRLNHLDKHDMKNIVKDESKYIRAHSNRNCTHLDQNFKNGDAWETNNCETCSCSLGQVKCEPINCLPSSFSPVSSLSIHRSKCCLAYNE</sequence>
<dbReference type="Proteomes" id="UP001239111">
    <property type="component" value="Chromosome 2"/>
</dbReference>
<name>A0ACC2P1K1_9HYME</name>
<comment type="caution">
    <text evidence="1">The sequence shown here is derived from an EMBL/GenBank/DDBJ whole genome shotgun (WGS) entry which is preliminary data.</text>
</comment>
<evidence type="ECO:0000313" key="1">
    <source>
        <dbReference type="EMBL" id="KAJ8675660.1"/>
    </source>
</evidence>
<gene>
    <name evidence="1" type="ORF">QAD02_011446</name>
</gene>
<keyword evidence="2" id="KW-1185">Reference proteome</keyword>
<proteinExistence type="predicted"/>
<organism evidence="1 2">
    <name type="scientific">Eretmocerus hayati</name>
    <dbReference type="NCBI Taxonomy" id="131215"/>
    <lineage>
        <taxon>Eukaryota</taxon>
        <taxon>Metazoa</taxon>
        <taxon>Ecdysozoa</taxon>
        <taxon>Arthropoda</taxon>
        <taxon>Hexapoda</taxon>
        <taxon>Insecta</taxon>
        <taxon>Pterygota</taxon>
        <taxon>Neoptera</taxon>
        <taxon>Endopterygota</taxon>
        <taxon>Hymenoptera</taxon>
        <taxon>Apocrita</taxon>
        <taxon>Proctotrupomorpha</taxon>
        <taxon>Chalcidoidea</taxon>
        <taxon>Aphelinidae</taxon>
        <taxon>Aphelininae</taxon>
        <taxon>Eretmocerus</taxon>
    </lineage>
</organism>